<feature type="domain" description="Ricin B lectin" evidence="6">
    <location>
        <begin position="178"/>
        <end position="320"/>
    </location>
</feature>
<organism evidence="7 8">
    <name type="scientific">Actinosynnema pretiosum subsp. pretiosum</name>
    <dbReference type="NCBI Taxonomy" id="103721"/>
    <lineage>
        <taxon>Bacteria</taxon>
        <taxon>Bacillati</taxon>
        <taxon>Actinomycetota</taxon>
        <taxon>Actinomycetes</taxon>
        <taxon>Pseudonocardiales</taxon>
        <taxon>Pseudonocardiaceae</taxon>
        <taxon>Actinosynnema</taxon>
    </lineage>
</organism>
<dbReference type="Gene3D" id="2.80.10.50">
    <property type="match status" value="1"/>
</dbReference>
<dbReference type="EMBL" id="CP073249">
    <property type="protein sequence ID" value="QUF04468.1"/>
    <property type="molecule type" value="Genomic_DNA"/>
</dbReference>
<keyword evidence="2" id="KW-0964">Secreted</keyword>
<dbReference type="Pfam" id="PF00652">
    <property type="entry name" value="Ricin_B_lectin"/>
    <property type="match status" value="1"/>
</dbReference>
<sequence length="320" mass="34150">MRRLAAVACALALLPLGAMTAQADPAGPVERSPGVERQKLPPKRTGVPYRVASGSAAVSQNTVSGLVWLDSDGDGVRSNTEVAARLEVFLWSFDDTEGWMFRTTFSDKGFYSFTDLPADTYLVQVVIPDGHRATAFGAGGDRSRDSDVVGYSADSTPITFTGAGPRTRWVDAGFTPGEPTGTPVRNSASGWCLDQESPSGVTTNGVGAYGCNGGLNQHWFLVWYRPNVAEVWNTAPPVDCLDQKSPSGVPTTGVGAYPCNDGQNQRWVVRHDEETGSEEVQFANLSSGDCLDQEYPRGTPTTVVGAYGCNGGRNQRWTLG</sequence>
<proteinExistence type="predicted"/>
<dbReference type="GO" id="GO:0005975">
    <property type="term" value="P:carbohydrate metabolic process"/>
    <property type="evidence" value="ECO:0007669"/>
    <property type="project" value="UniProtKB-ARBA"/>
</dbReference>
<dbReference type="Gene3D" id="2.60.40.10">
    <property type="entry name" value="Immunoglobulins"/>
    <property type="match status" value="1"/>
</dbReference>
<feature type="signal peptide" evidence="5">
    <location>
        <begin position="1"/>
        <end position="23"/>
    </location>
</feature>
<dbReference type="InterPro" id="IPR013783">
    <property type="entry name" value="Ig-like_fold"/>
</dbReference>
<dbReference type="InterPro" id="IPR035992">
    <property type="entry name" value="Ricin_B-like_lectins"/>
</dbReference>
<dbReference type="GO" id="GO:0005576">
    <property type="term" value="C:extracellular region"/>
    <property type="evidence" value="ECO:0007669"/>
    <property type="project" value="UniProtKB-SubCell"/>
</dbReference>
<gene>
    <name evidence="7" type="ORF">KCV87_35100</name>
</gene>
<keyword evidence="3 5" id="KW-0732">Signal</keyword>
<dbReference type="SUPFAM" id="SSF117074">
    <property type="entry name" value="Hypothetical protein PA1324"/>
    <property type="match status" value="1"/>
</dbReference>
<feature type="region of interest" description="Disordered" evidence="4">
    <location>
        <begin position="24"/>
        <end position="44"/>
    </location>
</feature>
<protein>
    <submittedName>
        <fullName evidence="7">Ricin-type beta-trefoil lectin domain protein</fullName>
    </submittedName>
</protein>
<dbReference type="Proteomes" id="UP000677152">
    <property type="component" value="Chromosome"/>
</dbReference>
<dbReference type="SMART" id="SM00458">
    <property type="entry name" value="RICIN"/>
    <property type="match status" value="1"/>
</dbReference>
<dbReference type="AlphaFoldDB" id="A0AA45L7Y3"/>
<evidence type="ECO:0000313" key="7">
    <source>
        <dbReference type="EMBL" id="QUF04468.1"/>
    </source>
</evidence>
<name>A0AA45L7Y3_9PSEU</name>
<dbReference type="SUPFAM" id="SSF50370">
    <property type="entry name" value="Ricin B-like lectins"/>
    <property type="match status" value="1"/>
</dbReference>
<evidence type="ECO:0000259" key="6">
    <source>
        <dbReference type="SMART" id="SM00458"/>
    </source>
</evidence>
<evidence type="ECO:0000256" key="5">
    <source>
        <dbReference type="SAM" id="SignalP"/>
    </source>
</evidence>
<evidence type="ECO:0000256" key="2">
    <source>
        <dbReference type="ARBA" id="ARBA00022525"/>
    </source>
</evidence>
<dbReference type="InterPro" id="IPR000772">
    <property type="entry name" value="Ricin_B_lectin"/>
</dbReference>
<reference evidence="7" key="1">
    <citation type="submission" date="2021-04" db="EMBL/GenBank/DDBJ databases">
        <title>Genomic sequence of Actinosynnema pretiosum subsp. pretiosum ATCC 31280 (C-14919).</title>
        <authorList>
            <person name="Bai L."/>
            <person name="Wang X."/>
            <person name="Xiao Y."/>
        </authorList>
    </citation>
    <scope>NUCLEOTIDE SEQUENCE</scope>
    <source>
        <strain evidence="7">ATCC 31280</strain>
    </source>
</reference>
<dbReference type="InterPro" id="IPR033764">
    <property type="entry name" value="Sdr_B"/>
</dbReference>
<dbReference type="Pfam" id="PF17210">
    <property type="entry name" value="SdrD_B"/>
    <property type="match status" value="1"/>
</dbReference>
<comment type="subcellular location">
    <subcellularLocation>
        <location evidence="1">Secreted</location>
    </subcellularLocation>
</comment>
<evidence type="ECO:0000256" key="4">
    <source>
        <dbReference type="SAM" id="MobiDB-lite"/>
    </source>
</evidence>
<dbReference type="CDD" id="cd23415">
    <property type="entry name" value="beta-trefoil_Ricin_AH"/>
    <property type="match status" value="1"/>
</dbReference>
<evidence type="ECO:0000256" key="1">
    <source>
        <dbReference type="ARBA" id="ARBA00004613"/>
    </source>
</evidence>
<evidence type="ECO:0000313" key="8">
    <source>
        <dbReference type="Proteomes" id="UP000677152"/>
    </source>
</evidence>
<dbReference type="PROSITE" id="PS50231">
    <property type="entry name" value="RICIN_B_LECTIN"/>
    <property type="match status" value="1"/>
</dbReference>
<evidence type="ECO:0000256" key="3">
    <source>
        <dbReference type="ARBA" id="ARBA00022729"/>
    </source>
</evidence>
<accession>A0AA45L7Y3</accession>
<feature type="chain" id="PRO_5041205379" evidence="5">
    <location>
        <begin position="24"/>
        <end position="320"/>
    </location>
</feature>